<organism evidence="1 2">
    <name type="scientific">Prunus armeniaca</name>
    <name type="common">Apricot</name>
    <name type="synonym">Armeniaca vulgaris</name>
    <dbReference type="NCBI Taxonomy" id="36596"/>
    <lineage>
        <taxon>Eukaryota</taxon>
        <taxon>Viridiplantae</taxon>
        <taxon>Streptophyta</taxon>
        <taxon>Embryophyta</taxon>
        <taxon>Tracheophyta</taxon>
        <taxon>Spermatophyta</taxon>
        <taxon>Magnoliopsida</taxon>
        <taxon>eudicotyledons</taxon>
        <taxon>Gunneridae</taxon>
        <taxon>Pentapetalae</taxon>
        <taxon>rosids</taxon>
        <taxon>fabids</taxon>
        <taxon>Rosales</taxon>
        <taxon>Rosaceae</taxon>
        <taxon>Amygdaloideae</taxon>
        <taxon>Amygdaleae</taxon>
        <taxon>Prunus</taxon>
    </lineage>
</organism>
<evidence type="ECO:0000313" key="1">
    <source>
        <dbReference type="EMBL" id="CAB4288723.1"/>
    </source>
</evidence>
<dbReference type="EMBL" id="CAEKDK010000007">
    <property type="protein sequence ID" value="CAB4288723.1"/>
    <property type="molecule type" value="Genomic_DNA"/>
</dbReference>
<gene>
    <name evidence="1" type="ORF">CURHAP_LOCUS46938</name>
</gene>
<evidence type="ECO:0000313" key="2">
    <source>
        <dbReference type="Proteomes" id="UP000507222"/>
    </source>
</evidence>
<reference evidence="1 2" key="1">
    <citation type="submission" date="2020-05" db="EMBL/GenBank/DDBJ databases">
        <authorList>
            <person name="Campoy J."/>
            <person name="Schneeberger K."/>
            <person name="Spophaly S."/>
        </authorList>
    </citation>
    <scope>NUCLEOTIDE SEQUENCE [LARGE SCALE GENOMIC DNA]</scope>
    <source>
        <strain evidence="1">PruArmRojPasFocal</strain>
    </source>
</reference>
<dbReference type="Proteomes" id="UP000507222">
    <property type="component" value="Unassembled WGS sequence"/>
</dbReference>
<protein>
    <submittedName>
        <fullName evidence="1">Uncharacterized protein</fullName>
    </submittedName>
</protein>
<proteinExistence type="predicted"/>
<sequence length="112" mass="12849">MSSDDNNMHKALSLVSYATPNYPRSFVRRKQKPKRFFLGFRVQGAGILTGNEIEKRLRGTEPRTEVIVPRIEQKIQGGIWRNQDINRPEIATITIPPTLHGKRIAKTSLFFT</sequence>
<name>A0A6J5VKK7_PRUAR</name>
<dbReference type="AlphaFoldDB" id="A0A6J5VKK7"/>
<accession>A0A6J5VKK7</accession>